<evidence type="ECO:0000256" key="1">
    <source>
        <dbReference type="SAM" id="Phobius"/>
    </source>
</evidence>
<sequence length="374" mass="42642">MQKQAQQKTSRLASLDALRGFDMLWITGGQKIVFALATIKGLPIFNWLNRQMHHVEWNGFAFYDMIFPLFLFLAGVSMPYSFSNRLAKGETKTTIYKHAFKRMFLLIIFGMIYNGVLHSDFENMRFASVLGRIGVAWFFAAIIYLNTSLRGQIIWFWGILVGYCLLMLFVPVPGFGAGVLTPEGNLSGYIDRLLLPGKLYINNIMEAEGILSTLPAIGTALLGVFAGHFLRVNDEKISRVKKSLWLIVAGVFSLALGLIWNIFFPINKILWTSSFVLFAGGLSLILLGIFYLIIDVWGFKKWSFFFVVIGLNSITIYLVQYKIIDFNKVRDFLFGTLINLTPNSIQPLVSAIIYVLLVWMFLYFLYKNKIFLKV</sequence>
<feature type="transmembrane region" description="Helical" evidence="1">
    <location>
        <begin position="153"/>
        <end position="172"/>
    </location>
</feature>
<dbReference type="EMBL" id="UPXZ01000040">
    <property type="protein sequence ID" value="VBB48568.1"/>
    <property type="molecule type" value="Genomic_DNA"/>
</dbReference>
<feature type="transmembrane region" description="Helical" evidence="1">
    <location>
        <begin position="210"/>
        <end position="232"/>
    </location>
</feature>
<feature type="transmembrane region" description="Helical" evidence="1">
    <location>
        <begin position="103"/>
        <end position="121"/>
    </location>
</feature>
<organism evidence="2">
    <name type="scientific">uncultured Paludibacter sp</name>
    <dbReference type="NCBI Taxonomy" id="497635"/>
    <lineage>
        <taxon>Bacteria</taxon>
        <taxon>Pseudomonadati</taxon>
        <taxon>Bacteroidota</taxon>
        <taxon>Bacteroidia</taxon>
        <taxon>Bacteroidales</taxon>
        <taxon>Paludibacteraceae</taxon>
        <taxon>Paludibacter</taxon>
        <taxon>environmental samples</taxon>
    </lineage>
</organism>
<feature type="transmembrane region" description="Helical" evidence="1">
    <location>
        <begin position="127"/>
        <end position="146"/>
    </location>
</feature>
<feature type="transmembrane region" description="Helical" evidence="1">
    <location>
        <begin position="21"/>
        <end position="48"/>
    </location>
</feature>
<accession>A0A653AKL6</accession>
<dbReference type="AlphaFoldDB" id="A0A653AKL6"/>
<dbReference type="PANTHER" id="PTHR31061">
    <property type="entry name" value="LD22376P"/>
    <property type="match status" value="1"/>
</dbReference>
<feature type="transmembrane region" description="Helical" evidence="1">
    <location>
        <begin position="244"/>
        <end position="263"/>
    </location>
</feature>
<protein>
    <submittedName>
        <fullName evidence="2">Uncharacterized protein</fullName>
    </submittedName>
</protein>
<evidence type="ECO:0000313" key="2">
    <source>
        <dbReference type="EMBL" id="VBB48568.1"/>
    </source>
</evidence>
<proteinExistence type="predicted"/>
<dbReference type="PANTHER" id="PTHR31061:SF24">
    <property type="entry name" value="LD22376P"/>
    <property type="match status" value="1"/>
</dbReference>
<reference evidence="2" key="1">
    <citation type="submission" date="2018-07" db="EMBL/GenBank/DDBJ databases">
        <authorList>
            <consortium name="Genoscope - CEA"/>
            <person name="William W."/>
        </authorList>
    </citation>
    <scope>NUCLEOTIDE SEQUENCE</scope>
    <source>
        <strain evidence="2">IK1</strain>
    </source>
</reference>
<feature type="transmembrane region" description="Helical" evidence="1">
    <location>
        <begin position="344"/>
        <end position="366"/>
    </location>
</feature>
<name>A0A653AKL6_9BACT</name>
<gene>
    <name evidence="2" type="ORF">TRIP_D450023</name>
</gene>
<keyword evidence="1" id="KW-1133">Transmembrane helix</keyword>
<feature type="transmembrane region" description="Helical" evidence="1">
    <location>
        <begin position="269"/>
        <end position="292"/>
    </location>
</feature>
<feature type="transmembrane region" description="Helical" evidence="1">
    <location>
        <begin position="304"/>
        <end position="324"/>
    </location>
</feature>
<keyword evidence="1" id="KW-0472">Membrane</keyword>
<keyword evidence="1" id="KW-0812">Transmembrane</keyword>
<feature type="transmembrane region" description="Helical" evidence="1">
    <location>
        <begin position="60"/>
        <end position="82"/>
    </location>
</feature>